<evidence type="ECO:0000256" key="4">
    <source>
        <dbReference type="ARBA" id="ARBA00034521"/>
    </source>
</evidence>
<dbReference type="Gene3D" id="3.40.50.150">
    <property type="entry name" value="Vaccinia Virus protein VP39"/>
    <property type="match status" value="1"/>
</dbReference>
<dbReference type="Pfam" id="PF13847">
    <property type="entry name" value="Methyltransf_31"/>
    <property type="match status" value="1"/>
</dbReference>
<comment type="catalytic activity">
    <reaction evidence="6">
        <text>arsenic triglutathione + [thioredoxin]-dithiol + S-adenosyl-L-methionine + 2 H2O = methylarsonous acid + [thioredoxin]-disulfide + 3 glutathione + S-adenosyl-L-homocysteine + H(+)</text>
        <dbReference type="Rhea" id="RHEA:69460"/>
        <dbReference type="Rhea" id="RHEA-COMP:10698"/>
        <dbReference type="Rhea" id="RHEA-COMP:10700"/>
        <dbReference type="ChEBI" id="CHEBI:15377"/>
        <dbReference type="ChEBI" id="CHEBI:15378"/>
        <dbReference type="ChEBI" id="CHEBI:17826"/>
        <dbReference type="ChEBI" id="CHEBI:29950"/>
        <dbReference type="ChEBI" id="CHEBI:50058"/>
        <dbReference type="ChEBI" id="CHEBI:57856"/>
        <dbReference type="ChEBI" id="CHEBI:57925"/>
        <dbReference type="ChEBI" id="CHEBI:59789"/>
        <dbReference type="ChEBI" id="CHEBI:183640"/>
        <dbReference type="EC" id="2.1.1.137"/>
    </reaction>
</comment>
<evidence type="ECO:0000313" key="11">
    <source>
        <dbReference type="Proteomes" id="UP000199053"/>
    </source>
</evidence>
<evidence type="ECO:0000259" key="9">
    <source>
        <dbReference type="Pfam" id="PF13847"/>
    </source>
</evidence>
<comment type="catalytic activity">
    <reaction evidence="7">
        <text>arsenic triglutathione + 2 [thioredoxin]-dithiol + 2 S-adenosyl-L-methionine + H2O = dimethylarsinous acid + 2 [thioredoxin]-disulfide + 3 glutathione + 2 S-adenosyl-L-homocysteine + 2 H(+)</text>
        <dbReference type="Rhea" id="RHEA:69464"/>
        <dbReference type="Rhea" id="RHEA-COMP:10698"/>
        <dbReference type="Rhea" id="RHEA-COMP:10700"/>
        <dbReference type="ChEBI" id="CHEBI:15377"/>
        <dbReference type="ChEBI" id="CHEBI:15378"/>
        <dbReference type="ChEBI" id="CHEBI:23808"/>
        <dbReference type="ChEBI" id="CHEBI:29950"/>
        <dbReference type="ChEBI" id="CHEBI:50058"/>
        <dbReference type="ChEBI" id="CHEBI:57856"/>
        <dbReference type="ChEBI" id="CHEBI:57925"/>
        <dbReference type="ChEBI" id="CHEBI:59789"/>
        <dbReference type="ChEBI" id="CHEBI:183640"/>
        <dbReference type="EC" id="2.1.1.137"/>
    </reaction>
</comment>
<dbReference type="InterPro" id="IPR026669">
    <property type="entry name" value="Arsenite_MeTrfase-like"/>
</dbReference>
<comment type="catalytic activity">
    <reaction evidence="8">
        <text>arsenic triglutathione + 3 [thioredoxin]-dithiol + 3 S-adenosyl-L-methionine = trimethylarsine + 3 [thioredoxin]-disulfide + 3 glutathione + 3 S-adenosyl-L-homocysteine + 3 H(+)</text>
        <dbReference type="Rhea" id="RHEA:69432"/>
        <dbReference type="Rhea" id="RHEA-COMP:10698"/>
        <dbReference type="Rhea" id="RHEA-COMP:10700"/>
        <dbReference type="ChEBI" id="CHEBI:15378"/>
        <dbReference type="ChEBI" id="CHEBI:27130"/>
        <dbReference type="ChEBI" id="CHEBI:29950"/>
        <dbReference type="ChEBI" id="CHEBI:50058"/>
        <dbReference type="ChEBI" id="CHEBI:57856"/>
        <dbReference type="ChEBI" id="CHEBI:57925"/>
        <dbReference type="ChEBI" id="CHEBI:59789"/>
        <dbReference type="ChEBI" id="CHEBI:183640"/>
        <dbReference type="EC" id="2.1.1.137"/>
    </reaction>
</comment>
<dbReference type="EC" id="2.1.1.137" evidence="4"/>
<protein>
    <recommendedName>
        <fullName evidence="5">Arsenite methyltransferase</fullName>
        <ecNumber evidence="4">2.1.1.137</ecNumber>
    </recommendedName>
</protein>
<sequence>MHVCPWWLTYTFDNFLRRMLDPVDDALSKWVKPGMTVLDFGCGFGHYSIGAAQLVGKGGKVIAVDLQEKMLEIAMERAAKAGVDDIISPHKCGPLKIGYTGTVDFVVSGHVLHETPDLEGAFKEVFSVLKPGGGFYFTEPRMHVKDEFYRAELATAAKVGFKVTELPSVLLAYRAYLSK</sequence>
<dbReference type="CDD" id="cd02440">
    <property type="entry name" value="AdoMet_MTases"/>
    <property type="match status" value="1"/>
</dbReference>
<dbReference type="Proteomes" id="UP000199053">
    <property type="component" value="Unassembled WGS sequence"/>
</dbReference>
<evidence type="ECO:0000256" key="3">
    <source>
        <dbReference type="ARBA" id="ARBA00034487"/>
    </source>
</evidence>
<evidence type="ECO:0000256" key="8">
    <source>
        <dbReference type="ARBA" id="ARBA00048428"/>
    </source>
</evidence>
<keyword evidence="11" id="KW-1185">Reference proteome</keyword>
<dbReference type="SUPFAM" id="SSF53335">
    <property type="entry name" value="S-adenosyl-L-methionine-dependent methyltransferases"/>
    <property type="match status" value="1"/>
</dbReference>
<name>A0A1G9KMW7_9BACT</name>
<comment type="similarity">
    <text evidence="3">Belongs to the methyltransferase superfamily. Arsenite methyltransferase family.</text>
</comment>
<feature type="domain" description="Methyltransferase" evidence="9">
    <location>
        <begin position="32"/>
        <end position="148"/>
    </location>
</feature>
<gene>
    <name evidence="10" type="ORF">SAMN05660337_3143</name>
</gene>
<evidence type="ECO:0000256" key="6">
    <source>
        <dbReference type="ARBA" id="ARBA00047941"/>
    </source>
</evidence>
<evidence type="ECO:0000256" key="1">
    <source>
        <dbReference type="ARBA" id="ARBA00022679"/>
    </source>
</evidence>
<reference evidence="11" key="1">
    <citation type="submission" date="2016-10" db="EMBL/GenBank/DDBJ databases">
        <authorList>
            <person name="Varghese N."/>
            <person name="Submissions S."/>
        </authorList>
    </citation>
    <scope>NUCLEOTIDE SEQUENCE [LARGE SCALE GENOMIC DNA]</scope>
    <source>
        <strain evidence="11">DSM 16995</strain>
    </source>
</reference>
<accession>A0A1G9KMW7</accession>
<dbReference type="PANTHER" id="PTHR43675">
    <property type="entry name" value="ARSENITE METHYLTRANSFERASE"/>
    <property type="match status" value="1"/>
</dbReference>
<keyword evidence="1 10" id="KW-0808">Transferase</keyword>
<proteinExistence type="inferred from homology"/>
<dbReference type="OrthoDB" id="9784101at2"/>
<dbReference type="EMBL" id="FNGA01000005">
    <property type="protein sequence ID" value="SDL50797.1"/>
    <property type="molecule type" value="Genomic_DNA"/>
</dbReference>
<keyword evidence="10" id="KW-0489">Methyltransferase</keyword>
<dbReference type="RefSeq" id="WP_092162787.1">
    <property type="nucleotide sequence ID" value="NZ_FNGA01000005.1"/>
</dbReference>
<evidence type="ECO:0000313" key="10">
    <source>
        <dbReference type="EMBL" id="SDL50797.1"/>
    </source>
</evidence>
<dbReference type="InterPro" id="IPR029063">
    <property type="entry name" value="SAM-dependent_MTases_sf"/>
</dbReference>
<dbReference type="PANTHER" id="PTHR43675:SF8">
    <property type="entry name" value="ARSENITE METHYLTRANSFERASE"/>
    <property type="match status" value="1"/>
</dbReference>
<organism evidence="10 11">
    <name type="scientific">Maridesulfovibrio ferrireducens</name>
    <dbReference type="NCBI Taxonomy" id="246191"/>
    <lineage>
        <taxon>Bacteria</taxon>
        <taxon>Pseudomonadati</taxon>
        <taxon>Thermodesulfobacteriota</taxon>
        <taxon>Desulfovibrionia</taxon>
        <taxon>Desulfovibrionales</taxon>
        <taxon>Desulfovibrionaceae</taxon>
        <taxon>Maridesulfovibrio</taxon>
    </lineage>
</organism>
<evidence type="ECO:0000256" key="7">
    <source>
        <dbReference type="ARBA" id="ARBA00047943"/>
    </source>
</evidence>
<dbReference type="STRING" id="246191.SAMN05660337_3143"/>
<dbReference type="GO" id="GO:0030791">
    <property type="term" value="F:arsenite methyltransferase activity"/>
    <property type="evidence" value="ECO:0007669"/>
    <property type="project" value="UniProtKB-EC"/>
</dbReference>
<dbReference type="AlphaFoldDB" id="A0A1G9KMW7"/>
<keyword evidence="2" id="KW-0949">S-adenosyl-L-methionine</keyword>
<evidence type="ECO:0000256" key="2">
    <source>
        <dbReference type="ARBA" id="ARBA00022691"/>
    </source>
</evidence>
<dbReference type="InterPro" id="IPR025714">
    <property type="entry name" value="Methyltranfer_dom"/>
</dbReference>
<evidence type="ECO:0000256" key="5">
    <source>
        <dbReference type="ARBA" id="ARBA00034545"/>
    </source>
</evidence>
<dbReference type="GO" id="GO:0032259">
    <property type="term" value="P:methylation"/>
    <property type="evidence" value="ECO:0007669"/>
    <property type="project" value="UniProtKB-KW"/>
</dbReference>